<keyword evidence="2" id="KW-0472">Membrane</keyword>
<dbReference type="SUPFAM" id="SSF69593">
    <property type="entry name" value="Glycerol-3-phosphate (1)-acyltransferase"/>
    <property type="match status" value="1"/>
</dbReference>
<feature type="compositionally biased region" description="Low complexity" evidence="1">
    <location>
        <begin position="1009"/>
        <end position="1023"/>
    </location>
</feature>
<dbReference type="GO" id="GO:0008654">
    <property type="term" value="P:phospholipid biosynthetic process"/>
    <property type="evidence" value="ECO:0007669"/>
    <property type="project" value="TreeGrafter"/>
</dbReference>
<evidence type="ECO:0000256" key="2">
    <source>
        <dbReference type="SAM" id="Phobius"/>
    </source>
</evidence>
<dbReference type="InterPro" id="IPR002123">
    <property type="entry name" value="Plipid/glycerol_acylTrfase"/>
</dbReference>
<evidence type="ECO:0000313" key="5">
    <source>
        <dbReference type="Proteomes" id="UP000078113"/>
    </source>
</evidence>
<proteinExistence type="predicted"/>
<comment type="caution">
    <text evidence="4">The sequence shown here is derived from an EMBL/GenBank/DDBJ whole genome shotgun (WGS) entry which is preliminary data.</text>
</comment>
<accession>A0A8X7T4W1</accession>
<evidence type="ECO:0000313" key="4">
    <source>
        <dbReference type="EMBL" id="KAE8268559.1"/>
    </source>
</evidence>
<feature type="transmembrane region" description="Helical" evidence="2">
    <location>
        <begin position="601"/>
        <end position="623"/>
    </location>
</feature>
<reference evidence="4" key="1">
    <citation type="submission" date="2016-04" db="EMBL/GenBank/DDBJ databases">
        <authorList>
            <person name="Nguyen H.D."/>
            <person name="Samba Siva P."/>
            <person name="Cullis J."/>
            <person name="Levesque C.A."/>
            <person name="Hambleton S."/>
        </authorList>
    </citation>
    <scope>NUCLEOTIDE SEQUENCE</scope>
    <source>
        <strain evidence="4">DAOMC 236422</strain>
    </source>
</reference>
<dbReference type="EMBL" id="LWDG02000143">
    <property type="protein sequence ID" value="KAE8268559.1"/>
    <property type="molecule type" value="Genomic_DNA"/>
</dbReference>
<feature type="compositionally biased region" description="Low complexity" evidence="1">
    <location>
        <begin position="834"/>
        <end position="843"/>
    </location>
</feature>
<organism evidence="4 5">
    <name type="scientific">Tilletia walkeri</name>
    <dbReference type="NCBI Taxonomy" id="117179"/>
    <lineage>
        <taxon>Eukaryota</taxon>
        <taxon>Fungi</taxon>
        <taxon>Dikarya</taxon>
        <taxon>Basidiomycota</taxon>
        <taxon>Ustilaginomycotina</taxon>
        <taxon>Exobasidiomycetes</taxon>
        <taxon>Tilletiales</taxon>
        <taxon>Tilletiaceae</taxon>
        <taxon>Tilletia</taxon>
    </lineage>
</organism>
<protein>
    <recommendedName>
        <fullName evidence="3">Phospholipid/glycerol acyltransferase domain-containing protein</fullName>
    </recommendedName>
</protein>
<feature type="compositionally biased region" description="Low complexity" evidence="1">
    <location>
        <begin position="951"/>
        <end position="969"/>
    </location>
</feature>
<dbReference type="GO" id="GO:0016287">
    <property type="term" value="F:glycerone-phosphate O-acyltransferase activity"/>
    <property type="evidence" value="ECO:0007669"/>
    <property type="project" value="TreeGrafter"/>
</dbReference>
<dbReference type="SMART" id="SM00563">
    <property type="entry name" value="PlsC"/>
    <property type="match status" value="1"/>
</dbReference>
<evidence type="ECO:0000256" key="1">
    <source>
        <dbReference type="SAM" id="MobiDB-lite"/>
    </source>
</evidence>
<feature type="compositionally biased region" description="Basic and acidic residues" evidence="1">
    <location>
        <begin position="1131"/>
        <end position="1155"/>
    </location>
</feature>
<feature type="compositionally biased region" description="Polar residues" evidence="1">
    <location>
        <begin position="295"/>
        <end position="306"/>
    </location>
</feature>
<dbReference type="PANTHER" id="PTHR31605:SF0">
    <property type="entry name" value="GLYCEROL-3-PHOSPHATE O-ACYLTRANSFERASE 1"/>
    <property type="match status" value="1"/>
</dbReference>
<feature type="transmembrane region" description="Helical" evidence="2">
    <location>
        <begin position="118"/>
        <end position="138"/>
    </location>
</feature>
<dbReference type="AlphaFoldDB" id="A0A8X7T4W1"/>
<dbReference type="PANTHER" id="PTHR31605">
    <property type="entry name" value="GLYCEROL-3-PHOSPHATE O-ACYLTRANSFERASE 1"/>
    <property type="match status" value="1"/>
</dbReference>
<dbReference type="InterPro" id="IPR052744">
    <property type="entry name" value="GPAT/DAPAT"/>
</dbReference>
<feature type="compositionally biased region" description="Low complexity" evidence="1">
    <location>
        <begin position="1101"/>
        <end position="1118"/>
    </location>
</feature>
<reference evidence="4" key="2">
    <citation type="journal article" date="2019" name="IMA Fungus">
        <title>Genome sequencing and comparison of five Tilletia species to identify candidate genes for the detection of regulated species infecting wheat.</title>
        <authorList>
            <person name="Nguyen H.D.T."/>
            <person name="Sultana T."/>
            <person name="Kesanakurti P."/>
            <person name="Hambleton S."/>
        </authorList>
    </citation>
    <scope>NUCLEOTIDE SEQUENCE</scope>
    <source>
        <strain evidence="4">DAOMC 236422</strain>
    </source>
</reference>
<dbReference type="GO" id="GO:0004366">
    <property type="term" value="F:glycerol-3-phosphate O-acyltransferase activity"/>
    <property type="evidence" value="ECO:0007669"/>
    <property type="project" value="TreeGrafter"/>
</dbReference>
<feature type="domain" description="Phospholipid/glycerol acyltransferase" evidence="3">
    <location>
        <begin position="155"/>
        <end position="401"/>
    </location>
</feature>
<keyword evidence="5" id="KW-1185">Reference proteome</keyword>
<dbReference type="Proteomes" id="UP000078113">
    <property type="component" value="Unassembled WGS sequence"/>
</dbReference>
<keyword evidence="2" id="KW-0812">Transmembrane</keyword>
<feature type="region of interest" description="Disordered" evidence="1">
    <location>
        <begin position="922"/>
        <end position="1187"/>
    </location>
</feature>
<dbReference type="Pfam" id="PF01553">
    <property type="entry name" value="Acyltransferase"/>
    <property type="match status" value="1"/>
</dbReference>
<feature type="transmembrane region" description="Helical" evidence="2">
    <location>
        <begin position="543"/>
        <end position="569"/>
    </location>
</feature>
<sequence length="1217" mass="131030">MLPKLIAPAALDHHSSQAAVLPPTEDDLGSPAITPTQAAINSKAAAVHTTAYPPVSRPPRHPWGKDTDSRRLRRTLKNLYRLLRSLPLPLHRFFPKFLARAVSHFLAHRYIRRMPTDIAFDIALFFWTCIVSIFFRVVQARGSYRIPKQKEGPVIFVAAPHHNQFLDPLLLASEVRRASGRRVAFLIAEKSIKRKFIGAAARIMQSIPVARAADSAKSGSGLITAHPDDPTILIGLNTRFTTELVPKGQIQLPKFTGAAVAEIVEIISDTEVRIKKPLNNDKAKMALRGEVPSASAGTANGNTNSRSADKAKHDAKDVGEWEGKKGCKYKSLPFIDQTMMYASVYERLAEGGSLGIFPEGGSHDRTDLLPLKAGVVIMALGAMAENPGLKVRIVPVGLHYFHADKFRSRAVIEFGAPMEVPQESVANFKEGGEGKKKAVGQCMDLVFDGLKSVTVRAPDYETLMLIQAGRRLYTPSGTHASLGQVVELNRRFIMGYNKFKDEPRVGALKEDVLKYNRMLSAYGLRDHQVERAHRAGWRSLGLLLYRVGLLCIWSSLALPGVILNAPIFIVAKLIARKKAKEALAASQVKLQGRDVLATWKVLVSLGLTPVLYTFYAVLATMYARRQGWITTWRSALAAPLYTYIALPLMSYSALKVGENSSDIYKSLPPLVISLIPGNHKAIRRIQETRTRLSANLHKLIDELAPQVFDDFDSYRMLHPAISAAPRPGTLRRDSSVTSLASGGDQDGSKSRSAAPHASASHTDTDTETETETDAEHETGFWKQNTGATSGGGQPVDVLAHPLAWADEKIFGWGRNKPAGVDRPSHSRLNRSRSSRTSASRQNSLNAPEQSSAAHEVRPLLGDGGRQNSVAESDDDDSAGEYGSAEEGDYDDEDEELNAEEEQEEGDYEAIFRMLSPGNILSAVSNATNGKAGESSEPNTPLPRGARRSRSRSQSGTARRTGSNGTDDGPTPGPGELSFAQKRNKSTDSLATIGAGSTRRGVRSPGWMTPTGAATPSNAAAGASISRPSSRGAPSIMSPITRTSALPDPDVSGEGSSMMPLTSRRRTVSTGSNGRRTRTHSLREAVPVEQMGNIMASIDTGAASSSSPPSATRTSASTAEAERSTNSLLFEDAARKLEDAVRKRESSPEDKRKIRPEVAAMRSAEATPKGSPSPFFSQALDGGKGVVGGGPTEAAARLAKITKDGAGGTTGDGPGSSQ</sequence>
<feature type="region of interest" description="Disordered" evidence="1">
    <location>
        <begin position="812"/>
        <end position="909"/>
    </location>
</feature>
<feature type="compositionally biased region" description="Acidic residues" evidence="1">
    <location>
        <begin position="871"/>
        <end position="907"/>
    </location>
</feature>
<keyword evidence="2" id="KW-1133">Transmembrane helix</keyword>
<feature type="region of interest" description="Disordered" evidence="1">
    <location>
        <begin position="724"/>
        <end position="794"/>
    </location>
</feature>
<evidence type="ECO:0000259" key="3">
    <source>
        <dbReference type="SMART" id="SM00563"/>
    </source>
</evidence>
<feature type="compositionally biased region" description="Low complexity" evidence="1">
    <location>
        <begin position="750"/>
        <end position="761"/>
    </location>
</feature>
<gene>
    <name evidence="4" type="ORF">A4X09_0g3776</name>
</gene>
<feature type="compositionally biased region" description="Basic and acidic residues" evidence="1">
    <location>
        <begin position="307"/>
        <end position="317"/>
    </location>
</feature>
<name>A0A8X7T4W1_9BASI</name>
<feature type="region of interest" description="Disordered" evidence="1">
    <location>
        <begin position="290"/>
        <end position="317"/>
    </location>
</feature>